<feature type="signal peptide" evidence="1">
    <location>
        <begin position="1"/>
        <end position="20"/>
    </location>
</feature>
<evidence type="ECO:0000313" key="3">
    <source>
        <dbReference type="Proteomes" id="UP001575181"/>
    </source>
</evidence>
<organism evidence="2 3">
    <name type="scientific">Thiohalorhabdus methylotrophus</name>
    <dbReference type="NCBI Taxonomy" id="3242694"/>
    <lineage>
        <taxon>Bacteria</taxon>
        <taxon>Pseudomonadati</taxon>
        <taxon>Pseudomonadota</taxon>
        <taxon>Gammaproteobacteria</taxon>
        <taxon>Thiohalorhabdales</taxon>
        <taxon>Thiohalorhabdaceae</taxon>
        <taxon>Thiohalorhabdus</taxon>
    </lineage>
</organism>
<evidence type="ECO:0000256" key="1">
    <source>
        <dbReference type="SAM" id="SignalP"/>
    </source>
</evidence>
<dbReference type="Pfam" id="PF13557">
    <property type="entry name" value="Phenol_MetA_deg"/>
    <property type="match status" value="1"/>
</dbReference>
<keyword evidence="1" id="KW-0732">Signal</keyword>
<dbReference type="Proteomes" id="UP001575181">
    <property type="component" value="Unassembled WGS sequence"/>
</dbReference>
<dbReference type="InterPro" id="IPR025737">
    <property type="entry name" value="FApF"/>
</dbReference>
<protein>
    <submittedName>
        <fullName evidence="2">Transporter</fullName>
    </submittedName>
</protein>
<proteinExistence type="predicted"/>
<accession>A0ABV4TW80</accession>
<comment type="caution">
    <text evidence="2">The sequence shown here is derived from an EMBL/GenBank/DDBJ whole genome shotgun (WGS) entry which is preliminary data.</text>
</comment>
<feature type="chain" id="PRO_5047340985" evidence="1">
    <location>
        <begin position="21"/>
        <end position="327"/>
    </location>
</feature>
<sequence length="327" mass="35605">MIPHRILAAGAALWPALAGAHHGVASLGAIGLEGPGAPIETSSSQTLPEGSALAYMKLDRAEYERKTAARDDELEYAEFWLFGLGYGFTPYLSGYVFLPKHDKVVEDNSYNTAGFADISLMAVLGFKYDEGFRLVPERESLADLEDWHFTVYGGGTLPTGDPNTRDASGNIDPGMSLSFGEPSLTVGATATKALGLRLTWVAETSYIHFRPHTYADGQRVQFGSELRVNSAFSYRLLSFPERRFRLDANLEAQFLRLGRDEVDGEPEAATGGDMLYALPGVRAYADALSIGAGLKVPVWTALNEEERQQGGEGSEKYRVIVTFSALF</sequence>
<gene>
    <name evidence="2" type="ORF">ACERLL_12190</name>
</gene>
<dbReference type="EMBL" id="JBGUAW010000008">
    <property type="protein sequence ID" value="MFA9461582.1"/>
    <property type="molecule type" value="Genomic_DNA"/>
</dbReference>
<reference evidence="2 3" key="1">
    <citation type="submission" date="2024-08" db="EMBL/GenBank/DDBJ databases">
        <title>Whole-genome sequencing of halo(alkali)philic microorganisms from hypersaline lakes.</title>
        <authorList>
            <person name="Sorokin D.Y."/>
            <person name="Merkel A.Y."/>
            <person name="Messina E."/>
            <person name="Yakimov M."/>
        </authorList>
    </citation>
    <scope>NUCLEOTIDE SEQUENCE [LARGE SCALE GENOMIC DNA]</scope>
    <source>
        <strain evidence="2 3">Cl-TMA</strain>
    </source>
</reference>
<dbReference type="RefSeq" id="WP_373656366.1">
    <property type="nucleotide sequence ID" value="NZ_JBGUAW010000008.1"/>
</dbReference>
<keyword evidence="3" id="KW-1185">Reference proteome</keyword>
<evidence type="ECO:0000313" key="2">
    <source>
        <dbReference type="EMBL" id="MFA9461582.1"/>
    </source>
</evidence>
<name>A0ABV4TW80_9GAMM</name>